<keyword evidence="10" id="KW-0460">Magnesium</keyword>
<evidence type="ECO:0000256" key="12">
    <source>
        <dbReference type="ARBA" id="ARBA00023317"/>
    </source>
</evidence>
<accession>A0A445KLL6</accession>
<dbReference type="SUPFAM" id="SSF51621">
    <property type="entry name" value="Phosphoenolpyruvate/pyruvate domain"/>
    <property type="match status" value="1"/>
</dbReference>
<dbReference type="InterPro" id="IPR001697">
    <property type="entry name" value="Pyr_Knase"/>
</dbReference>
<dbReference type="UniPathway" id="UPA00109">
    <property type="reaction ID" value="UER00188"/>
</dbReference>
<dbReference type="Gene3D" id="3.20.20.60">
    <property type="entry name" value="Phosphoenolpyruvate-binding domains"/>
    <property type="match status" value="1"/>
</dbReference>
<dbReference type="GO" id="GO:0016301">
    <property type="term" value="F:kinase activity"/>
    <property type="evidence" value="ECO:0007669"/>
    <property type="project" value="UniProtKB-KW"/>
</dbReference>
<evidence type="ECO:0000256" key="4">
    <source>
        <dbReference type="ARBA" id="ARBA00012142"/>
    </source>
</evidence>
<evidence type="ECO:0000256" key="9">
    <source>
        <dbReference type="ARBA" id="ARBA00022840"/>
    </source>
</evidence>
<dbReference type="Pfam" id="PF00224">
    <property type="entry name" value="PK"/>
    <property type="match status" value="1"/>
</dbReference>
<keyword evidence="6" id="KW-0479">Metal-binding</keyword>
<evidence type="ECO:0000256" key="10">
    <source>
        <dbReference type="ARBA" id="ARBA00022842"/>
    </source>
</evidence>
<evidence type="ECO:0000256" key="2">
    <source>
        <dbReference type="ARBA" id="ARBA00004997"/>
    </source>
</evidence>
<proteinExistence type="inferred from homology"/>
<keyword evidence="5 14" id="KW-0808">Transferase</keyword>
<dbReference type="Proteomes" id="UP000289340">
    <property type="component" value="Chromosome 5"/>
</dbReference>
<evidence type="ECO:0000256" key="1">
    <source>
        <dbReference type="ARBA" id="ARBA00001958"/>
    </source>
</evidence>
<dbReference type="PANTHER" id="PTHR11817">
    <property type="entry name" value="PYRUVATE KINASE"/>
    <property type="match status" value="1"/>
</dbReference>
<keyword evidence="9" id="KW-0067">ATP-binding</keyword>
<keyword evidence="7" id="KW-0547">Nucleotide-binding</keyword>
<evidence type="ECO:0000256" key="11">
    <source>
        <dbReference type="ARBA" id="ARBA00023152"/>
    </source>
</evidence>
<evidence type="ECO:0000256" key="8">
    <source>
        <dbReference type="ARBA" id="ARBA00022777"/>
    </source>
</evidence>
<feature type="domain" description="Pyruvate kinase barrel" evidence="13">
    <location>
        <begin position="205"/>
        <end position="253"/>
    </location>
</feature>
<comment type="pathway">
    <text evidence="2">Carbohydrate degradation; glycolysis; pyruvate from D-glyceraldehyde 3-phosphate: step 5/5.</text>
</comment>
<keyword evidence="8 14" id="KW-0418">Kinase</keyword>
<organism evidence="14 15">
    <name type="scientific">Glycine soja</name>
    <name type="common">Wild soybean</name>
    <dbReference type="NCBI Taxonomy" id="3848"/>
    <lineage>
        <taxon>Eukaryota</taxon>
        <taxon>Viridiplantae</taxon>
        <taxon>Streptophyta</taxon>
        <taxon>Embryophyta</taxon>
        <taxon>Tracheophyta</taxon>
        <taxon>Spermatophyta</taxon>
        <taxon>Magnoliopsida</taxon>
        <taxon>eudicotyledons</taxon>
        <taxon>Gunneridae</taxon>
        <taxon>Pentapetalae</taxon>
        <taxon>rosids</taxon>
        <taxon>fabids</taxon>
        <taxon>Fabales</taxon>
        <taxon>Fabaceae</taxon>
        <taxon>Papilionoideae</taxon>
        <taxon>50 kb inversion clade</taxon>
        <taxon>NPAAA clade</taxon>
        <taxon>indigoferoid/millettioid clade</taxon>
        <taxon>Phaseoleae</taxon>
        <taxon>Glycine</taxon>
        <taxon>Glycine subgen. Soja</taxon>
    </lineage>
</organism>
<evidence type="ECO:0000313" key="15">
    <source>
        <dbReference type="Proteomes" id="UP000289340"/>
    </source>
</evidence>
<evidence type="ECO:0000256" key="5">
    <source>
        <dbReference type="ARBA" id="ARBA00022679"/>
    </source>
</evidence>
<name>A0A445KLL6_GLYSO</name>
<keyword evidence="11" id="KW-0324">Glycolysis</keyword>
<dbReference type="InterPro" id="IPR040442">
    <property type="entry name" value="Pyrv_kinase-like_dom_sf"/>
</dbReference>
<dbReference type="InterPro" id="IPR015813">
    <property type="entry name" value="Pyrv/PenolPyrv_kinase-like_dom"/>
</dbReference>
<dbReference type="GO" id="GO:0030955">
    <property type="term" value="F:potassium ion binding"/>
    <property type="evidence" value="ECO:0007669"/>
    <property type="project" value="InterPro"/>
</dbReference>
<dbReference type="GO" id="GO:0005524">
    <property type="term" value="F:ATP binding"/>
    <property type="evidence" value="ECO:0007669"/>
    <property type="project" value="UniProtKB-KW"/>
</dbReference>
<dbReference type="InterPro" id="IPR015793">
    <property type="entry name" value="Pyrv_Knase_brl"/>
</dbReference>
<protein>
    <recommendedName>
        <fullName evidence="4">pyruvate kinase</fullName>
        <ecNumber evidence="4">2.7.1.40</ecNumber>
    </recommendedName>
</protein>
<reference evidence="14 15" key="1">
    <citation type="submission" date="2018-09" db="EMBL/GenBank/DDBJ databases">
        <title>A high-quality reference genome of wild soybean provides a powerful tool to mine soybean genomes.</title>
        <authorList>
            <person name="Xie M."/>
            <person name="Chung C.Y.L."/>
            <person name="Li M.-W."/>
            <person name="Wong F.-L."/>
            <person name="Chan T.-F."/>
            <person name="Lam H.-M."/>
        </authorList>
    </citation>
    <scope>NUCLEOTIDE SEQUENCE [LARGE SCALE GENOMIC DNA]</scope>
    <source>
        <strain evidence="15">cv. W05</strain>
        <tissue evidence="14">Hypocotyl of etiolated seedlings</tissue>
    </source>
</reference>
<dbReference type="EC" id="2.7.1.40" evidence="4"/>
<evidence type="ECO:0000256" key="3">
    <source>
        <dbReference type="ARBA" id="ARBA00008663"/>
    </source>
</evidence>
<sequence>MTKIVDTLGPKSRSVEVTSACLKARMPGFSKCMGNVYLCPYNLCMHALLLVRFLVRDRKEVECCLLYCCCLCQVMMDTFGAKMHADGQVVLTPNWGKEASSQILPINLDGLAMSMTKGDTIFIGHYLFTGSETTSDVICTIENLTTLAGSLFTLHASQIHVDLPTLSDKDNEGVKHKIDYLSLSYTRHAEDNLVIDLPPKKDSMTTRVVDSMTDNLRPTRAEATNVANAILDGSDAILLGAETLCGLYPVETISTIGKICAEVEKVFNQDLYFKKTVKYVGEPMIHLESIASSEVRAAIKVNE</sequence>
<evidence type="ECO:0000259" key="13">
    <source>
        <dbReference type="Pfam" id="PF00224"/>
    </source>
</evidence>
<evidence type="ECO:0000256" key="6">
    <source>
        <dbReference type="ARBA" id="ARBA00022723"/>
    </source>
</evidence>
<comment type="similarity">
    <text evidence="3">Belongs to the pyruvate kinase family.</text>
</comment>
<dbReference type="GO" id="GO:0000287">
    <property type="term" value="F:magnesium ion binding"/>
    <property type="evidence" value="ECO:0007669"/>
    <property type="project" value="InterPro"/>
</dbReference>
<dbReference type="AlphaFoldDB" id="A0A445KLL6"/>
<comment type="cofactor">
    <cofactor evidence="1">
        <name>K(+)</name>
        <dbReference type="ChEBI" id="CHEBI:29103"/>
    </cofactor>
</comment>
<keyword evidence="12 14" id="KW-0670">Pyruvate</keyword>
<evidence type="ECO:0000313" key="14">
    <source>
        <dbReference type="EMBL" id="RZC11779.1"/>
    </source>
</evidence>
<dbReference type="GO" id="GO:0004743">
    <property type="term" value="F:pyruvate kinase activity"/>
    <property type="evidence" value="ECO:0007669"/>
    <property type="project" value="UniProtKB-EC"/>
</dbReference>
<evidence type="ECO:0000256" key="7">
    <source>
        <dbReference type="ARBA" id="ARBA00022741"/>
    </source>
</evidence>
<dbReference type="EMBL" id="QZWG01000005">
    <property type="protein sequence ID" value="RZC11779.1"/>
    <property type="molecule type" value="Genomic_DNA"/>
</dbReference>
<comment type="caution">
    <text evidence="14">The sequence shown here is derived from an EMBL/GenBank/DDBJ whole genome shotgun (WGS) entry which is preliminary data.</text>
</comment>
<gene>
    <name evidence="14" type="ORF">D0Y65_011823</name>
</gene>
<keyword evidence="15" id="KW-1185">Reference proteome</keyword>